<sequence length="416" mass="45271">MKRYSALELLREGLRGHTGWRKVWRHPEPKPSYDAVIIGGGGHGLATAYYLAREHGMTNIAVIEKGWIGGGNAGRNTTIIRSNYLFDESAALYNHAFGLWKTLGRELNFNIMMSHRGVLNLAHDDGEMRQLKRRVESNRLNGVEAEWLDAKEVKGFCPAINISPDIRYPVLGATLQRSGGVNRHDAVVWGYARAADAMGVDIIQQTEVTNILTESGEVTGVETTRGTIRTPKVASVTAGHTSVIAKMVDLRLPIESHPLQALVSEPVKPVLNCVVMSNAVHVYCSQSDKGELVIGAGIDAQLSYTQRGNLDIIEHQMASLMELFPMFSRLRMMRQWGGIVDVCPDASPIISKTPVKGFYVNGGWGTGGWKATPGSGHVFADLIARDEPNAIAAPFAMERFVTGALVAEHGAAAVAH</sequence>
<keyword evidence="8" id="KW-0274">FAD</keyword>
<keyword evidence="7" id="KW-0547">Nucleotide-binding</keyword>
<dbReference type="InterPro" id="IPR006278">
    <property type="entry name" value="SoxB"/>
</dbReference>
<evidence type="ECO:0000256" key="5">
    <source>
        <dbReference type="ARBA" id="ARBA00022630"/>
    </source>
</evidence>
<evidence type="ECO:0000256" key="13">
    <source>
        <dbReference type="ARBA" id="ARBA00044216"/>
    </source>
</evidence>
<dbReference type="InterPro" id="IPR001763">
    <property type="entry name" value="Rhodanese-like_dom"/>
</dbReference>
<evidence type="ECO:0000256" key="6">
    <source>
        <dbReference type="ARBA" id="ARBA00022643"/>
    </source>
</evidence>
<protein>
    <recommendedName>
        <fullName evidence="12">Sarcosine oxidase subunit beta</fullName>
        <ecNumber evidence="11">1.5.3.24</ecNumber>
    </recommendedName>
    <alternativeName>
        <fullName evidence="13">Sarcosine oxidase (5,10-methylenetetrahydrofolate-forming) subunit beta</fullName>
    </alternativeName>
    <alternativeName>
        <fullName evidence="14">Tetrameric sarcosine oxidase subunit beta</fullName>
    </alternativeName>
</protein>
<evidence type="ECO:0000256" key="11">
    <source>
        <dbReference type="ARBA" id="ARBA00044044"/>
    </source>
</evidence>
<comment type="catalytic activity">
    <reaction evidence="15">
        <text>sarcosine + O2 + H2O = formaldehyde + glycine + H2O2</text>
        <dbReference type="Rhea" id="RHEA:13313"/>
        <dbReference type="ChEBI" id="CHEBI:15377"/>
        <dbReference type="ChEBI" id="CHEBI:15379"/>
        <dbReference type="ChEBI" id="CHEBI:16240"/>
        <dbReference type="ChEBI" id="CHEBI:16842"/>
        <dbReference type="ChEBI" id="CHEBI:57305"/>
        <dbReference type="ChEBI" id="CHEBI:57433"/>
    </reaction>
</comment>
<dbReference type="GO" id="GO:0046653">
    <property type="term" value="P:tetrahydrofolate metabolic process"/>
    <property type="evidence" value="ECO:0007669"/>
    <property type="project" value="InterPro"/>
</dbReference>
<evidence type="ECO:0000256" key="2">
    <source>
        <dbReference type="ARBA" id="ARBA00001974"/>
    </source>
</evidence>
<dbReference type="PANTHER" id="PTHR13847">
    <property type="entry name" value="SARCOSINE DEHYDROGENASE-RELATED"/>
    <property type="match status" value="1"/>
</dbReference>
<evidence type="ECO:0000256" key="14">
    <source>
        <dbReference type="ARBA" id="ARBA00044295"/>
    </source>
</evidence>
<dbReference type="EC" id="1.5.3.24" evidence="11"/>
<evidence type="ECO:0000313" key="19">
    <source>
        <dbReference type="Proteomes" id="UP000229498"/>
    </source>
</evidence>
<dbReference type="NCBIfam" id="TIGR01373">
    <property type="entry name" value="soxB"/>
    <property type="match status" value="1"/>
</dbReference>
<evidence type="ECO:0000256" key="15">
    <source>
        <dbReference type="ARBA" id="ARBA00047316"/>
    </source>
</evidence>
<gene>
    <name evidence="18" type="ORF">CVT23_18630</name>
</gene>
<dbReference type="OrthoDB" id="9815989at2"/>
<dbReference type="Proteomes" id="UP000229498">
    <property type="component" value="Unassembled WGS sequence"/>
</dbReference>
<evidence type="ECO:0000256" key="16">
    <source>
        <dbReference type="ARBA" id="ARBA00048917"/>
    </source>
</evidence>
<keyword evidence="6" id="KW-0288">FMN</keyword>
<dbReference type="RefSeq" id="WP_109792964.1">
    <property type="nucleotide sequence ID" value="NZ_PHIG01000048.1"/>
</dbReference>
<dbReference type="GO" id="GO:0005737">
    <property type="term" value="C:cytoplasm"/>
    <property type="evidence" value="ECO:0007669"/>
    <property type="project" value="UniProtKB-SubCell"/>
</dbReference>
<comment type="caution">
    <text evidence="18">The sequence shown here is derived from an EMBL/GenBank/DDBJ whole genome shotgun (WGS) entry which is preliminary data.</text>
</comment>
<evidence type="ECO:0000256" key="7">
    <source>
        <dbReference type="ARBA" id="ARBA00022741"/>
    </source>
</evidence>
<keyword evidence="4" id="KW-0963">Cytoplasm</keyword>
<evidence type="ECO:0000256" key="10">
    <source>
        <dbReference type="ARBA" id="ARBA00043973"/>
    </source>
</evidence>
<dbReference type="SUPFAM" id="SSF51905">
    <property type="entry name" value="FAD/NAD(P)-binding domain"/>
    <property type="match status" value="1"/>
</dbReference>
<comment type="catalytic activity">
    <reaction evidence="16">
        <text>sarcosine + (6S)-5,6,7,8-tetrahydrofolate + O2 = (6R)-5,10-methylene-5,6,7,8-tetrahydrofolate + glycine + H2O2</text>
        <dbReference type="Rhea" id="RHEA:70455"/>
        <dbReference type="ChEBI" id="CHEBI:15379"/>
        <dbReference type="ChEBI" id="CHEBI:15636"/>
        <dbReference type="ChEBI" id="CHEBI:16240"/>
        <dbReference type="ChEBI" id="CHEBI:57305"/>
        <dbReference type="ChEBI" id="CHEBI:57433"/>
        <dbReference type="ChEBI" id="CHEBI:57453"/>
        <dbReference type="EC" id="1.5.3.24"/>
    </reaction>
</comment>
<accession>A0A2M9FX71</accession>
<evidence type="ECO:0000259" key="17">
    <source>
        <dbReference type="PROSITE" id="PS50206"/>
    </source>
</evidence>
<keyword evidence="19" id="KW-1185">Reference proteome</keyword>
<dbReference type="PANTHER" id="PTHR13847:SF287">
    <property type="entry name" value="FAD-DEPENDENT OXIDOREDUCTASE DOMAIN-CONTAINING PROTEIN 1"/>
    <property type="match status" value="1"/>
</dbReference>
<proteinExistence type="inferred from homology"/>
<name>A0A2M9FX71_9PROT</name>
<evidence type="ECO:0000256" key="4">
    <source>
        <dbReference type="ARBA" id="ARBA00022490"/>
    </source>
</evidence>
<dbReference type="EMBL" id="PHIG01000048">
    <property type="protein sequence ID" value="PJK28056.1"/>
    <property type="molecule type" value="Genomic_DNA"/>
</dbReference>
<keyword evidence="5" id="KW-0285">Flavoprotein</keyword>
<dbReference type="GO" id="GO:0008115">
    <property type="term" value="F:sarcosine oxidase activity"/>
    <property type="evidence" value="ECO:0007669"/>
    <property type="project" value="InterPro"/>
</dbReference>
<evidence type="ECO:0000256" key="8">
    <source>
        <dbReference type="ARBA" id="ARBA00022827"/>
    </source>
</evidence>
<evidence type="ECO:0000256" key="9">
    <source>
        <dbReference type="ARBA" id="ARBA00023002"/>
    </source>
</evidence>
<reference evidence="18 19" key="1">
    <citation type="submission" date="2017-11" db="EMBL/GenBank/DDBJ databases">
        <title>Draft genome sequence of Rhizobiales bacterium SY3-13.</title>
        <authorList>
            <person name="Sun C."/>
        </authorList>
    </citation>
    <scope>NUCLEOTIDE SEQUENCE [LARGE SCALE GENOMIC DNA]</scope>
    <source>
        <strain evidence="18 19">SY3-13</strain>
    </source>
</reference>
<dbReference type="InterPro" id="IPR036188">
    <property type="entry name" value="FAD/NAD-bd_sf"/>
</dbReference>
<comment type="cofactor">
    <cofactor evidence="2">
        <name>FAD</name>
        <dbReference type="ChEBI" id="CHEBI:57692"/>
    </cofactor>
</comment>
<dbReference type="PROSITE" id="PS50206">
    <property type="entry name" value="RHODANESE_3"/>
    <property type="match status" value="1"/>
</dbReference>
<organism evidence="18 19">
    <name type="scientific">Minwuia thermotolerans</name>
    <dbReference type="NCBI Taxonomy" id="2056226"/>
    <lineage>
        <taxon>Bacteria</taxon>
        <taxon>Pseudomonadati</taxon>
        <taxon>Pseudomonadota</taxon>
        <taxon>Alphaproteobacteria</taxon>
        <taxon>Minwuiales</taxon>
        <taxon>Minwuiaceae</taxon>
        <taxon>Minwuia</taxon>
    </lineage>
</organism>
<evidence type="ECO:0000256" key="12">
    <source>
        <dbReference type="ARBA" id="ARBA00044150"/>
    </source>
</evidence>
<dbReference type="AlphaFoldDB" id="A0A2M9FX71"/>
<evidence type="ECO:0000256" key="1">
    <source>
        <dbReference type="ARBA" id="ARBA00001917"/>
    </source>
</evidence>
<dbReference type="InterPro" id="IPR006076">
    <property type="entry name" value="FAD-dep_OxRdtase"/>
</dbReference>
<evidence type="ECO:0000256" key="3">
    <source>
        <dbReference type="ARBA" id="ARBA00004496"/>
    </source>
</evidence>
<dbReference type="GO" id="GO:0000166">
    <property type="term" value="F:nucleotide binding"/>
    <property type="evidence" value="ECO:0007669"/>
    <property type="project" value="UniProtKB-KW"/>
</dbReference>
<comment type="cofactor">
    <cofactor evidence="1">
        <name>FMN</name>
        <dbReference type="ChEBI" id="CHEBI:58210"/>
    </cofactor>
</comment>
<comment type="subcellular location">
    <subcellularLocation>
        <location evidence="3">Cytoplasm</location>
    </subcellularLocation>
</comment>
<dbReference type="Gene3D" id="3.30.9.10">
    <property type="entry name" value="D-Amino Acid Oxidase, subunit A, domain 2"/>
    <property type="match status" value="1"/>
</dbReference>
<evidence type="ECO:0000313" key="18">
    <source>
        <dbReference type="EMBL" id="PJK28056.1"/>
    </source>
</evidence>
<keyword evidence="9" id="KW-0560">Oxidoreductase</keyword>
<dbReference type="Pfam" id="PF01266">
    <property type="entry name" value="DAO"/>
    <property type="match status" value="1"/>
</dbReference>
<dbReference type="Gene3D" id="3.50.50.60">
    <property type="entry name" value="FAD/NAD(P)-binding domain"/>
    <property type="match status" value="1"/>
</dbReference>
<feature type="domain" description="Rhodanese" evidence="17">
    <location>
        <begin position="36"/>
        <end position="79"/>
    </location>
</feature>
<comment type="similarity">
    <text evidence="10">Belongs to the SoxB family.</text>
</comment>